<protein>
    <submittedName>
        <fullName evidence="1">Uncharacterized protein</fullName>
    </submittedName>
</protein>
<evidence type="ECO:0000313" key="2">
    <source>
        <dbReference type="Proteomes" id="UP001174839"/>
    </source>
</evidence>
<reference evidence="1" key="1">
    <citation type="submission" date="2023-06" db="EMBL/GenBank/DDBJ databases">
        <title>Robiginitalea aurantiacus sp. nov. and Algoriphagus sediminis sp. nov., isolated from coastal sediment.</title>
        <authorList>
            <person name="Zhou Z.Y."/>
            <person name="An J."/>
            <person name="Jia Y.W."/>
            <person name="Du Z.J."/>
        </authorList>
    </citation>
    <scope>NUCLEOTIDE SEQUENCE</scope>
    <source>
        <strain evidence="1">M39</strain>
    </source>
</reference>
<comment type="caution">
    <text evidence="1">The sequence shown here is derived from an EMBL/GenBank/DDBJ whole genome shotgun (WGS) entry which is preliminary data.</text>
</comment>
<dbReference type="Proteomes" id="UP001174839">
    <property type="component" value="Unassembled WGS sequence"/>
</dbReference>
<accession>A0ABT7WCL8</accession>
<keyword evidence="2" id="KW-1185">Reference proteome</keyword>
<dbReference type="EMBL" id="JAUDUY010000002">
    <property type="protein sequence ID" value="MDM9630666.1"/>
    <property type="molecule type" value="Genomic_DNA"/>
</dbReference>
<name>A0ABT7WCL8_9FLAO</name>
<sequence length="156" mass="17613">MKTILMSIGVFMMALQFGQAQSNAEEVDFLQSIIGGEKKAVVADFIELEGASKDAFWELYDAYETERKVLGKKRISLLEKYAKEFEGISDMETDNIVLEAQKLAKGNEKLINSYYKKIKKASGSKAAAQFYHLENYFHALTRTTILENIPVIGELD</sequence>
<dbReference type="RefSeq" id="WP_289724035.1">
    <property type="nucleotide sequence ID" value="NZ_JAUDUY010000002.1"/>
</dbReference>
<gene>
    <name evidence="1" type="ORF">QU605_04245</name>
</gene>
<proteinExistence type="predicted"/>
<evidence type="ECO:0000313" key="1">
    <source>
        <dbReference type="EMBL" id="MDM9630666.1"/>
    </source>
</evidence>
<organism evidence="1 2">
    <name type="scientific">Robiginitalea aurantiaca</name>
    <dbReference type="NCBI Taxonomy" id="3056915"/>
    <lineage>
        <taxon>Bacteria</taxon>
        <taxon>Pseudomonadati</taxon>
        <taxon>Bacteroidota</taxon>
        <taxon>Flavobacteriia</taxon>
        <taxon>Flavobacteriales</taxon>
        <taxon>Flavobacteriaceae</taxon>
        <taxon>Robiginitalea</taxon>
    </lineage>
</organism>